<dbReference type="Proteomes" id="UP000620124">
    <property type="component" value="Unassembled WGS sequence"/>
</dbReference>
<evidence type="ECO:0000313" key="1">
    <source>
        <dbReference type="EMBL" id="KAF7352169.1"/>
    </source>
</evidence>
<gene>
    <name evidence="1" type="ORF">MVEN_01180100</name>
</gene>
<proteinExistence type="predicted"/>
<reference evidence="1" key="1">
    <citation type="submission" date="2020-05" db="EMBL/GenBank/DDBJ databases">
        <title>Mycena genomes resolve the evolution of fungal bioluminescence.</title>
        <authorList>
            <person name="Tsai I.J."/>
        </authorList>
    </citation>
    <scope>NUCLEOTIDE SEQUENCE</scope>
    <source>
        <strain evidence="1">CCC161011</strain>
    </source>
</reference>
<dbReference type="AlphaFoldDB" id="A0A8H6Y4A5"/>
<evidence type="ECO:0000313" key="2">
    <source>
        <dbReference type="Proteomes" id="UP000620124"/>
    </source>
</evidence>
<comment type="caution">
    <text evidence="1">The sequence shown here is derived from an EMBL/GenBank/DDBJ whole genome shotgun (WGS) entry which is preliminary data.</text>
</comment>
<accession>A0A8H6Y4A5</accession>
<keyword evidence="2" id="KW-1185">Reference proteome</keyword>
<organism evidence="1 2">
    <name type="scientific">Mycena venus</name>
    <dbReference type="NCBI Taxonomy" id="2733690"/>
    <lineage>
        <taxon>Eukaryota</taxon>
        <taxon>Fungi</taxon>
        <taxon>Dikarya</taxon>
        <taxon>Basidiomycota</taxon>
        <taxon>Agaricomycotina</taxon>
        <taxon>Agaricomycetes</taxon>
        <taxon>Agaricomycetidae</taxon>
        <taxon>Agaricales</taxon>
        <taxon>Marasmiineae</taxon>
        <taxon>Mycenaceae</taxon>
        <taxon>Mycena</taxon>
    </lineage>
</organism>
<name>A0A8H6Y4A5_9AGAR</name>
<dbReference type="OrthoDB" id="3067954at2759"/>
<protein>
    <submittedName>
        <fullName evidence="1">Uncharacterized protein</fullName>
    </submittedName>
</protein>
<sequence>MFNNGTGYHIHGGIFYNVGGDVNLRNLQTHHNLTIQNRHAGFQPLPGSTWGFEDTRRKASSQRRALTNRELSEAEFDVPALESGHDWDGVSRSEHQGVVARTKPYDLGSRKRLSIFERLNGIIWRIANTLSSYHTT</sequence>
<dbReference type="EMBL" id="JACAZI010000009">
    <property type="protein sequence ID" value="KAF7352169.1"/>
    <property type="molecule type" value="Genomic_DNA"/>
</dbReference>